<comment type="caution">
    <text evidence="8">The sequence shown here is derived from an EMBL/GenBank/DDBJ whole genome shotgun (WGS) entry which is preliminary data.</text>
</comment>
<dbReference type="InterPro" id="IPR039424">
    <property type="entry name" value="SBP_5"/>
</dbReference>
<evidence type="ECO:0000256" key="5">
    <source>
        <dbReference type="ARBA" id="ARBA00022856"/>
    </source>
</evidence>
<dbReference type="Gene3D" id="3.40.190.10">
    <property type="entry name" value="Periplasmic binding protein-like II"/>
    <property type="match status" value="1"/>
</dbReference>
<dbReference type="FunFam" id="3.10.105.10:FF:000001">
    <property type="entry name" value="Oligopeptide ABC transporter, oligopeptide-binding protein"/>
    <property type="match status" value="1"/>
</dbReference>
<dbReference type="EMBL" id="DQHO01000032">
    <property type="protein sequence ID" value="HCS94077.1"/>
    <property type="molecule type" value="Genomic_DNA"/>
</dbReference>
<reference evidence="8 9" key="1">
    <citation type="journal article" date="2018" name="Nat. Biotechnol.">
        <title>A standardized bacterial taxonomy based on genome phylogeny substantially revises the tree of life.</title>
        <authorList>
            <person name="Parks D.H."/>
            <person name="Chuvochina M."/>
            <person name="Waite D.W."/>
            <person name="Rinke C."/>
            <person name="Skarshewski A."/>
            <person name="Chaumeil P.A."/>
            <person name="Hugenholtz P."/>
        </authorList>
    </citation>
    <scope>NUCLEOTIDE SEQUENCE [LARGE SCALE GENOMIC DNA]</scope>
    <source>
        <strain evidence="8">UBA11306</strain>
    </source>
</reference>
<dbReference type="Pfam" id="PF00496">
    <property type="entry name" value="SBP_bac_5"/>
    <property type="match status" value="1"/>
</dbReference>
<dbReference type="STRING" id="1121105.GCA_000421665_01391"/>
<comment type="similarity">
    <text evidence="2">Belongs to the bacterial solute-binding protein 5 family.</text>
</comment>
<dbReference type="SUPFAM" id="SSF53850">
    <property type="entry name" value="Periplasmic binding protein-like II"/>
    <property type="match status" value="1"/>
</dbReference>
<evidence type="ECO:0000256" key="1">
    <source>
        <dbReference type="ARBA" id="ARBA00004196"/>
    </source>
</evidence>
<feature type="signal peptide" evidence="6">
    <location>
        <begin position="1"/>
        <end position="27"/>
    </location>
</feature>
<dbReference type="GO" id="GO:1904680">
    <property type="term" value="F:peptide transmembrane transporter activity"/>
    <property type="evidence" value="ECO:0007669"/>
    <property type="project" value="TreeGrafter"/>
</dbReference>
<accession>A0A3D4S5K0</accession>
<dbReference type="Proteomes" id="UP000262195">
    <property type="component" value="Unassembled WGS sequence"/>
</dbReference>
<feature type="chain" id="PRO_5039244416" evidence="6">
    <location>
        <begin position="28"/>
        <end position="544"/>
    </location>
</feature>
<gene>
    <name evidence="8" type="ORF">DIW15_05160</name>
</gene>
<evidence type="ECO:0000313" key="9">
    <source>
        <dbReference type="Proteomes" id="UP000262195"/>
    </source>
</evidence>
<dbReference type="GO" id="GO:0030288">
    <property type="term" value="C:outer membrane-bounded periplasmic space"/>
    <property type="evidence" value="ECO:0007669"/>
    <property type="project" value="UniProtKB-ARBA"/>
</dbReference>
<dbReference type="GO" id="GO:0043190">
    <property type="term" value="C:ATP-binding cassette (ABC) transporter complex"/>
    <property type="evidence" value="ECO:0007669"/>
    <property type="project" value="InterPro"/>
</dbReference>
<dbReference type="FunFam" id="3.90.76.10:FF:000001">
    <property type="entry name" value="Oligopeptide ABC transporter substrate-binding protein"/>
    <property type="match status" value="1"/>
</dbReference>
<dbReference type="PIRSF" id="PIRSF002741">
    <property type="entry name" value="MppA"/>
    <property type="match status" value="1"/>
</dbReference>
<dbReference type="PANTHER" id="PTHR30290:SF10">
    <property type="entry name" value="PERIPLASMIC OLIGOPEPTIDE-BINDING PROTEIN-RELATED"/>
    <property type="match status" value="1"/>
</dbReference>
<evidence type="ECO:0000256" key="4">
    <source>
        <dbReference type="ARBA" id="ARBA00022729"/>
    </source>
</evidence>
<dbReference type="Gene3D" id="3.90.76.10">
    <property type="entry name" value="Dipeptide-binding Protein, Domain 1"/>
    <property type="match status" value="1"/>
</dbReference>
<keyword evidence="5" id="KW-0653">Protein transport</keyword>
<dbReference type="PANTHER" id="PTHR30290">
    <property type="entry name" value="PERIPLASMIC BINDING COMPONENT OF ABC TRANSPORTER"/>
    <property type="match status" value="1"/>
</dbReference>
<dbReference type="InterPro" id="IPR000914">
    <property type="entry name" value="SBP_5_dom"/>
</dbReference>
<dbReference type="AlphaFoldDB" id="A0A3D4S5K0"/>
<evidence type="ECO:0000256" key="6">
    <source>
        <dbReference type="SAM" id="SignalP"/>
    </source>
</evidence>
<dbReference type="PROSITE" id="PS51257">
    <property type="entry name" value="PROKAR_LIPOPROTEIN"/>
    <property type="match status" value="1"/>
</dbReference>
<keyword evidence="5" id="KW-0571">Peptide transport</keyword>
<dbReference type="InterPro" id="IPR030678">
    <property type="entry name" value="Peptide/Ni-bd"/>
</dbReference>
<evidence type="ECO:0000256" key="3">
    <source>
        <dbReference type="ARBA" id="ARBA00022448"/>
    </source>
</evidence>
<dbReference type="GO" id="GO:0015833">
    <property type="term" value="P:peptide transport"/>
    <property type="evidence" value="ECO:0007669"/>
    <property type="project" value="UniProtKB-KW"/>
</dbReference>
<proteinExistence type="inferred from homology"/>
<name>A0A3D4S5K0_9ENTE</name>
<evidence type="ECO:0000259" key="7">
    <source>
        <dbReference type="Pfam" id="PF00496"/>
    </source>
</evidence>
<protein>
    <submittedName>
        <fullName evidence="8">Peptide ABC transporter substrate-binding protein</fullName>
    </submittedName>
</protein>
<keyword evidence="4 6" id="KW-0732">Signal</keyword>
<dbReference type="CDD" id="cd08504">
    <property type="entry name" value="PBP2_OppA"/>
    <property type="match status" value="1"/>
</dbReference>
<comment type="subcellular location">
    <subcellularLocation>
        <location evidence="1">Cell envelope</location>
    </subcellularLocation>
</comment>
<sequence>MDYKKVMTASSLMVGTLILAACGNGNANGGDSESNDKVVFNLPAGAEIPKMDGSLATDGESFVALMATQEGLYRQDPDGTYKPALAVEEPTVSEDGKTLTYKLRDAKWSDGSKLTADDFVFAWQRLVNPNTAADYSYLMSGVIKNAEEIMNGEADPEELGVKAVDEQTLEVTLENAVPYLNSLLTMAPFFPLNEAYVTEQGSDYGIDSDHLLFIGPYTMTKWDGTGSSWTYERNPDYWDAENVGADEINIQVIKETSTGINLYESDDLDRVVLTEDFVTQYADNPDFVTEPNSFSYYIKMNYANEALANENIRKAIQYSVDRQAYVDRILQDGSIAIDGFVPHGLAQNPETGEDFRDESGDLAGYDLDQAKEYWEKGLEELGTDSVELELLGDDTDNAKRSSEFLQAQLQDNLTGLKVNLKNVTFKSRLQLNTDGNFELQVTRWGADFADPINYLELFETDNTFNTSQYDNPKFDELIQASREETADLEKRWGYLLEAEKILIQDDAAIAPIYQMYRAAMNKPDIENWTTHTVGADYDYKWITR</sequence>
<evidence type="ECO:0000313" key="8">
    <source>
        <dbReference type="EMBL" id="HCS94077.1"/>
    </source>
</evidence>
<dbReference type="Gene3D" id="3.10.105.10">
    <property type="entry name" value="Dipeptide-binding Protein, Domain 3"/>
    <property type="match status" value="1"/>
</dbReference>
<keyword evidence="3" id="KW-0813">Transport</keyword>
<feature type="domain" description="Solute-binding protein family 5" evidence="7">
    <location>
        <begin position="81"/>
        <end position="463"/>
    </location>
</feature>
<organism evidence="8 9">
    <name type="scientific">Bavariicoccus seileri</name>
    <dbReference type="NCBI Taxonomy" id="549685"/>
    <lineage>
        <taxon>Bacteria</taxon>
        <taxon>Bacillati</taxon>
        <taxon>Bacillota</taxon>
        <taxon>Bacilli</taxon>
        <taxon>Lactobacillales</taxon>
        <taxon>Enterococcaceae</taxon>
        <taxon>Bavariicoccus</taxon>
    </lineage>
</organism>
<evidence type="ECO:0000256" key="2">
    <source>
        <dbReference type="ARBA" id="ARBA00005695"/>
    </source>
</evidence>